<sequence length="198" mass="22888">MEMDKQGHRIGIFGGCFDPIHIGHLIIAEAARQQCCLENVIFVPSGRPPHRDMPVASAIHRFEMTNLSIKDNPFFTISDTEIKRDGISYSFDTLMFFKKQMPGEFFIIVGWDTFSILPSWYRAGEIVKETSFIVAPRISEKNINIDFPFPVKFQMLDIPRIEISSTIIRNRLKANQSIRYLVPDGVFYYIQKENLYVS</sequence>
<evidence type="ECO:0000313" key="12">
    <source>
        <dbReference type="EMBL" id="OQB72198.1"/>
    </source>
</evidence>
<dbReference type="InterPro" id="IPR005248">
    <property type="entry name" value="NadD/NMNAT"/>
</dbReference>
<dbReference type="GO" id="GO:0004515">
    <property type="term" value="F:nicotinate-nucleotide adenylyltransferase activity"/>
    <property type="evidence" value="ECO:0007669"/>
    <property type="project" value="UniProtKB-UniRule"/>
</dbReference>
<accession>A0A1V6C5L1</accession>
<comment type="catalytic activity">
    <reaction evidence="9 10">
        <text>nicotinate beta-D-ribonucleotide + ATP + H(+) = deamido-NAD(+) + diphosphate</text>
        <dbReference type="Rhea" id="RHEA:22860"/>
        <dbReference type="ChEBI" id="CHEBI:15378"/>
        <dbReference type="ChEBI" id="CHEBI:30616"/>
        <dbReference type="ChEBI" id="CHEBI:33019"/>
        <dbReference type="ChEBI" id="CHEBI:57502"/>
        <dbReference type="ChEBI" id="CHEBI:58437"/>
        <dbReference type="EC" id="2.7.7.18"/>
    </reaction>
</comment>
<dbReference type="NCBIfam" id="TIGR00482">
    <property type="entry name" value="nicotinate (nicotinamide) nucleotide adenylyltransferase"/>
    <property type="match status" value="1"/>
</dbReference>
<evidence type="ECO:0000256" key="1">
    <source>
        <dbReference type="ARBA" id="ARBA00002324"/>
    </source>
</evidence>
<proteinExistence type="inferred from homology"/>
<comment type="function">
    <text evidence="1 10">Catalyzes the reversible adenylation of nicotinate mononucleotide (NaMN) to nicotinic acid adenine dinucleotide (NaAD).</text>
</comment>
<evidence type="ECO:0000256" key="3">
    <source>
        <dbReference type="ARBA" id="ARBA00022642"/>
    </source>
</evidence>
<dbReference type="Proteomes" id="UP000485562">
    <property type="component" value="Unassembled WGS sequence"/>
</dbReference>
<dbReference type="InterPro" id="IPR014729">
    <property type="entry name" value="Rossmann-like_a/b/a_fold"/>
</dbReference>
<keyword evidence="5 10" id="KW-0548">Nucleotidyltransferase</keyword>
<evidence type="ECO:0000256" key="6">
    <source>
        <dbReference type="ARBA" id="ARBA00022741"/>
    </source>
</evidence>
<keyword evidence="7 10" id="KW-0067">ATP-binding</keyword>
<evidence type="ECO:0000256" key="8">
    <source>
        <dbReference type="ARBA" id="ARBA00023027"/>
    </source>
</evidence>
<dbReference type="NCBIfam" id="NF000840">
    <property type="entry name" value="PRK00071.1-3"/>
    <property type="match status" value="1"/>
</dbReference>
<evidence type="ECO:0000256" key="4">
    <source>
        <dbReference type="ARBA" id="ARBA00022679"/>
    </source>
</evidence>
<keyword evidence="4 10" id="KW-0808">Transferase</keyword>
<gene>
    <name evidence="10 12" type="primary">nadD</name>
    <name evidence="12" type="ORF">BWX89_01442</name>
</gene>
<reference evidence="12" key="1">
    <citation type="submission" date="2017-02" db="EMBL/GenBank/DDBJ databases">
        <title>Delving into the versatile metabolic prowess of the omnipresent phylum Bacteroidetes.</title>
        <authorList>
            <person name="Nobu M.K."/>
            <person name="Mei R."/>
            <person name="Narihiro T."/>
            <person name="Kuroda K."/>
            <person name="Liu W.-T."/>
        </authorList>
    </citation>
    <scope>NUCLEOTIDE SEQUENCE</scope>
    <source>
        <strain evidence="12">ADurb.Bin131</strain>
    </source>
</reference>
<evidence type="ECO:0000259" key="11">
    <source>
        <dbReference type="Pfam" id="PF01467"/>
    </source>
</evidence>
<keyword evidence="3 10" id="KW-0662">Pyridine nucleotide biosynthesis</keyword>
<evidence type="ECO:0000256" key="2">
    <source>
        <dbReference type="ARBA" id="ARBA00005019"/>
    </source>
</evidence>
<evidence type="ECO:0000256" key="5">
    <source>
        <dbReference type="ARBA" id="ARBA00022695"/>
    </source>
</evidence>
<dbReference type="CDD" id="cd02165">
    <property type="entry name" value="NMNAT"/>
    <property type="match status" value="1"/>
</dbReference>
<dbReference type="Pfam" id="PF01467">
    <property type="entry name" value="CTP_transf_like"/>
    <property type="match status" value="1"/>
</dbReference>
<dbReference type="UniPathway" id="UPA00253">
    <property type="reaction ID" value="UER00332"/>
</dbReference>
<comment type="similarity">
    <text evidence="10">Belongs to the NadD family.</text>
</comment>
<dbReference type="EC" id="2.7.7.18" evidence="10"/>
<dbReference type="GO" id="GO:0005524">
    <property type="term" value="F:ATP binding"/>
    <property type="evidence" value="ECO:0007669"/>
    <property type="project" value="UniProtKB-KW"/>
</dbReference>
<comment type="caution">
    <text evidence="12">The sequence shown here is derived from an EMBL/GenBank/DDBJ whole genome shotgun (WGS) entry which is preliminary data.</text>
</comment>
<evidence type="ECO:0000256" key="7">
    <source>
        <dbReference type="ARBA" id="ARBA00022840"/>
    </source>
</evidence>
<dbReference type="SUPFAM" id="SSF52374">
    <property type="entry name" value="Nucleotidylyl transferase"/>
    <property type="match status" value="1"/>
</dbReference>
<name>A0A1V6C5L1_UNCT6</name>
<comment type="pathway">
    <text evidence="2 10">Cofactor biosynthesis; NAD(+) biosynthesis; deamido-NAD(+) from nicotinate D-ribonucleotide: step 1/1.</text>
</comment>
<keyword evidence="6 10" id="KW-0547">Nucleotide-binding</keyword>
<evidence type="ECO:0000256" key="10">
    <source>
        <dbReference type="HAMAP-Rule" id="MF_00244"/>
    </source>
</evidence>
<keyword evidence="8 10" id="KW-0520">NAD</keyword>
<protein>
    <recommendedName>
        <fullName evidence="10">Probable nicotinate-nucleotide adenylyltransferase</fullName>
        <ecNumber evidence="10">2.7.7.18</ecNumber>
    </recommendedName>
    <alternativeName>
        <fullName evidence="10">Deamido-NAD(+) diphosphorylase</fullName>
    </alternativeName>
    <alternativeName>
        <fullName evidence="10">Deamido-NAD(+) pyrophosphorylase</fullName>
    </alternativeName>
    <alternativeName>
        <fullName evidence="10">Nicotinate mononucleotide adenylyltransferase</fullName>
        <shortName evidence="10">NaMN adenylyltransferase</shortName>
    </alternativeName>
</protein>
<dbReference type="PANTHER" id="PTHR39321:SF3">
    <property type="entry name" value="PHOSPHOPANTETHEINE ADENYLYLTRANSFERASE"/>
    <property type="match status" value="1"/>
</dbReference>
<dbReference type="PANTHER" id="PTHR39321">
    <property type="entry name" value="NICOTINATE-NUCLEOTIDE ADENYLYLTRANSFERASE-RELATED"/>
    <property type="match status" value="1"/>
</dbReference>
<dbReference type="EMBL" id="MWDQ01000138">
    <property type="protein sequence ID" value="OQB72198.1"/>
    <property type="molecule type" value="Genomic_DNA"/>
</dbReference>
<organism evidence="12">
    <name type="scientific">candidate division TA06 bacterium ADurb.Bin131</name>
    <dbReference type="NCBI Taxonomy" id="1852827"/>
    <lineage>
        <taxon>Bacteria</taxon>
        <taxon>Bacteria division TA06</taxon>
    </lineage>
</organism>
<feature type="domain" description="Cytidyltransferase-like" evidence="11">
    <location>
        <begin position="12"/>
        <end position="171"/>
    </location>
</feature>
<dbReference type="HAMAP" id="MF_00244">
    <property type="entry name" value="NaMN_adenylyltr"/>
    <property type="match status" value="1"/>
</dbReference>
<evidence type="ECO:0000256" key="9">
    <source>
        <dbReference type="ARBA" id="ARBA00048721"/>
    </source>
</evidence>
<dbReference type="InterPro" id="IPR004821">
    <property type="entry name" value="Cyt_trans-like"/>
</dbReference>
<dbReference type="Gene3D" id="3.40.50.620">
    <property type="entry name" value="HUPs"/>
    <property type="match status" value="1"/>
</dbReference>
<dbReference type="AlphaFoldDB" id="A0A1V6C5L1"/>
<dbReference type="GO" id="GO:0009435">
    <property type="term" value="P:NAD+ biosynthetic process"/>
    <property type="evidence" value="ECO:0007669"/>
    <property type="project" value="UniProtKB-UniRule"/>
</dbReference>
<dbReference type="NCBIfam" id="TIGR00125">
    <property type="entry name" value="cyt_tran_rel"/>
    <property type="match status" value="1"/>
</dbReference>